<dbReference type="EMBL" id="JPMD01000054">
    <property type="protein sequence ID" value="KEZ84883.1"/>
    <property type="molecule type" value="Genomic_DNA"/>
</dbReference>
<dbReference type="STRING" id="318464.IO99_17935"/>
<comment type="caution">
    <text evidence="1">The sequence shown here is derived from an EMBL/GenBank/DDBJ whole genome shotgun (WGS) entry which is preliminary data.</text>
</comment>
<gene>
    <name evidence="1" type="ORF">IO99_17935</name>
</gene>
<organism evidence="1 2">
    <name type="scientific">Clostridium sulfidigenes</name>
    <dbReference type="NCBI Taxonomy" id="318464"/>
    <lineage>
        <taxon>Bacteria</taxon>
        <taxon>Bacillati</taxon>
        <taxon>Bacillota</taxon>
        <taxon>Clostridia</taxon>
        <taxon>Eubacteriales</taxon>
        <taxon>Clostridiaceae</taxon>
        <taxon>Clostridium</taxon>
    </lineage>
</organism>
<protein>
    <submittedName>
        <fullName evidence="1">Uncharacterized protein</fullName>
    </submittedName>
</protein>
<name>A0A084J7E9_9CLOT</name>
<keyword evidence="2" id="KW-1185">Reference proteome</keyword>
<dbReference type="AlphaFoldDB" id="A0A084J7E9"/>
<evidence type="ECO:0000313" key="1">
    <source>
        <dbReference type="EMBL" id="KEZ84883.1"/>
    </source>
</evidence>
<dbReference type="eggNOG" id="ENOG50328R0">
    <property type="taxonomic scope" value="Bacteria"/>
</dbReference>
<evidence type="ECO:0000313" key="2">
    <source>
        <dbReference type="Proteomes" id="UP000028542"/>
    </source>
</evidence>
<accession>A0A084J7E9</accession>
<sequence>MNSRIISIQVIKEDNEPTLQTIRDIDDLPVLDNIPLTTGFGVYKANEFLRSLNTGLAIKFENYYQYNELIKNVNKILETIREDL</sequence>
<dbReference type="Proteomes" id="UP000028542">
    <property type="component" value="Unassembled WGS sequence"/>
</dbReference>
<dbReference type="RefSeq" id="WP_035135642.1">
    <property type="nucleotide sequence ID" value="NZ_JPMD01000054.1"/>
</dbReference>
<reference evidence="1 2" key="1">
    <citation type="submission" date="2014-07" db="EMBL/GenBank/DDBJ databases">
        <title>Draft genome of Clostridium sulfidigenes 113A isolated from sediments associated with methane hydrate from Krishna Godavari basin.</title>
        <authorList>
            <person name="Honkalas V.S."/>
            <person name="Dabir A.P."/>
            <person name="Arora P."/>
            <person name="Dhakephalkar P.K."/>
        </authorList>
    </citation>
    <scope>NUCLEOTIDE SEQUENCE [LARGE SCALE GENOMIC DNA]</scope>
    <source>
        <strain evidence="1 2">113A</strain>
    </source>
</reference>
<proteinExistence type="predicted"/>